<dbReference type="Pfam" id="PF02817">
    <property type="entry name" value="E3_binding"/>
    <property type="match status" value="1"/>
</dbReference>
<dbReference type="InterPro" id="IPR023213">
    <property type="entry name" value="CAT-like_dom_sf"/>
</dbReference>
<evidence type="ECO:0000313" key="10">
    <source>
        <dbReference type="EMBL" id="MTD90916.1"/>
    </source>
</evidence>
<gene>
    <name evidence="10" type="primary">sucB</name>
    <name evidence="10" type="ORF">FME68_03270</name>
</gene>
<feature type="region of interest" description="Disordered" evidence="7">
    <location>
        <begin position="411"/>
        <end position="442"/>
    </location>
</feature>
<reference evidence="10 11" key="1">
    <citation type="submission" date="2019-07" db="EMBL/GenBank/DDBJ databases">
        <title>Draft genome of C. aurimucosum strain 332.</title>
        <authorList>
            <person name="Pacheco L.G.C."/>
            <person name="Aguiar E.R.G.R."/>
            <person name="Barberis C.M."/>
            <person name="Almuzara M.N."/>
            <person name="Traglia G.M."/>
            <person name="Santos C.S."/>
            <person name="Vay C.A."/>
            <person name="Rocha D.J.P.G."/>
        </authorList>
    </citation>
    <scope>NUCLEOTIDE SEQUENCE [LARGE SCALE GENOMIC DNA]</scope>
    <source>
        <strain evidence="10 11">332</strain>
    </source>
</reference>
<dbReference type="Gene3D" id="3.30.559.10">
    <property type="entry name" value="Chloramphenicol acetyltransferase-like domain"/>
    <property type="match status" value="1"/>
</dbReference>
<proteinExistence type="inferred from homology"/>
<dbReference type="SUPFAM" id="SSF52777">
    <property type="entry name" value="CoA-dependent acyltransferases"/>
    <property type="match status" value="1"/>
</dbReference>
<dbReference type="Pfam" id="PF00364">
    <property type="entry name" value="Biotin_lipoyl"/>
    <property type="match status" value="3"/>
</dbReference>
<feature type="region of interest" description="Disordered" evidence="7">
    <location>
        <begin position="194"/>
        <end position="252"/>
    </location>
</feature>
<evidence type="ECO:0000256" key="5">
    <source>
        <dbReference type="ARBA" id="ARBA00023315"/>
    </source>
</evidence>
<feature type="compositionally biased region" description="Basic and acidic residues" evidence="7">
    <location>
        <begin position="92"/>
        <end position="105"/>
    </location>
</feature>
<evidence type="ECO:0000313" key="11">
    <source>
        <dbReference type="Proteomes" id="UP000432568"/>
    </source>
</evidence>
<accession>A0A6I3K9Q5</accession>
<dbReference type="InterPro" id="IPR000089">
    <property type="entry name" value="Biotin_lipoyl"/>
</dbReference>
<dbReference type="EC" id="2.3.1.-" evidence="6"/>
<feature type="compositionally biased region" description="Basic and acidic residues" evidence="7">
    <location>
        <begin position="203"/>
        <end position="229"/>
    </location>
</feature>
<dbReference type="EMBL" id="VIOG01000003">
    <property type="protein sequence ID" value="MTD90916.1"/>
    <property type="molecule type" value="Genomic_DNA"/>
</dbReference>
<dbReference type="InterPro" id="IPR004167">
    <property type="entry name" value="PSBD"/>
</dbReference>
<evidence type="ECO:0000256" key="6">
    <source>
        <dbReference type="RuleBase" id="RU003423"/>
    </source>
</evidence>
<dbReference type="Pfam" id="PF00198">
    <property type="entry name" value="2-oxoacid_dh"/>
    <property type="match status" value="1"/>
</dbReference>
<dbReference type="PROSITE" id="PS00189">
    <property type="entry name" value="LIPOYL"/>
    <property type="match status" value="3"/>
</dbReference>
<dbReference type="PANTHER" id="PTHR43178:SF5">
    <property type="entry name" value="LIPOAMIDE ACYLTRANSFERASE COMPONENT OF BRANCHED-CHAIN ALPHA-KETO ACID DEHYDROGENASE COMPLEX, MITOCHONDRIAL"/>
    <property type="match status" value="1"/>
</dbReference>
<feature type="compositionally biased region" description="Low complexity" evidence="7">
    <location>
        <begin position="411"/>
        <end position="432"/>
    </location>
</feature>
<dbReference type="NCBIfam" id="NF008814">
    <property type="entry name" value="PRK11854.1"/>
    <property type="match status" value="1"/>
</dbReference>
<evidence type="ECO:0000259" key="9">
    <source>
        <dbReference type="PROSITE" id="PS51826"/>
    </source>
</evidence>
<dbReference type="AlphaFoldDB" id="A0A6I3K9Q5"/>
<evidence type="ECO:0000259" key="8">
    <source>
        <dbReference type="PROSITE" id="PS50968"/>
    </source>
</evidence>
<evidence type="ECO:0000256" key="7">
    <source>
        <dbReference type="SAM" id="MobiDB-lite"/>
    </source>
</evidence>
<evidence type="ECO:0000256" key="3">
    <source>
        <dbReference type="ARBA" id="ARBA00022679"/>
    </source>
</evidence>
<dbReference type="InterPro" id="IPR036625">
    <property type="entry name" value="E3-bd_dom_sf"/>
</dbReference>
<dbReference type="InterPro" id="IPR011053">
    <property type="entry name" value="Single_hybrid_motif"/>
</dbReference>
<dbReference type="GO" id="GO:0031405">
    <property type="term" value="F:lipoic acid binding"/>
    <property type="evidence" value="ECO:0007669"/>
    <property type="project" value="TreeGrafter"/>
</dbReference>
<evidence type="ECO:0000256" key="2">
    <source>
        <dbReference type="ARBA" id="ARBA00007317"/>
    </source>
</evidence>
<protein>
    <recommendedName>
        <fullName evidence="6">Dihydrolipoamide acetyltransferase component of pyruvate dehydrogenase complex</fullName>
        <ecNumber evidence="6">2.3.1.-</ecNumber>
    </recommendedName>
</protein>
<feature type="compositionally biased region" description="Basic and acidic residues" evidence="7">
    <location>
        <begin position="320"/>
        <end position="350"/>
    </location>
</feature>
<feature type="domain" description="Lipoyl-binding" evidence="8">
    <location>
        <begin position="2"/>
        <end position="77"/>
    </location>
</feature>
<comment type="caution">
    <text evidence="10">The sequence shown here is derived from an EMBL/GenBank/DDBJ whole genome shotgun (WGS) entry which is preliminary data.</text>
</comment>
<feature type="domain" description="Lipoyl-binding" evidence="8">
    <location>
        <begin position="235"/>
        <end position="310"/>
    </location>
</feature>
<dbReference type="NCBIfam" id="TIGR02927">
    <property type="entry name" value="SucB_Actino"/>
    <property type="match status" value="1"/>
</dbReference>
<keyword evidence="4 6" id="KW-0450">Lipoyl</keyword>
<comment type="similarity">
    <text evidence="2 6">Belongs to the 2-oxoacid dehydrogenase family.</text>
</comment>
<dbReference type="PROSITE" id="PS50968">
    <property type="entry name" value="BIOTINYL_LIPOYL"/>
    <property type="match status" value="3"/>
</dbReference>
<feature type="region of interest" description="Disordered" evidence="7">
    <location>
        <begin position="78"/>
        <end position="121"/>
    </location>
</feature>
<keyword evidence="3 6" id="KW-0808">Transferase</keyword>
<dbReference type="GO" id="GO:0005737">
    <property type="term" value="C:cytoplasm"/>
    <property type="evidence" value="ECO:0007669"/>
    <property type="project" value="TreeGrafter"/>
</dbReference>
<dbReference type="Gene3D" id="4.10.320.10">
    <property type="entry name" value="E3-binding domain"/>
    <property type="match status" value="1"/>
</dbReference>
<dbReference type="Gene3D" id="2.40.50.100">
    <property type="match status" value="3"/>
</dbReference>
<dbReference type="SUPFAM" id="SSF47005">
    <property type="entry name" value="Peripheral subunit-binding domain of 2-oxo acid dehydrogenase complex"/>
    <property type="match status" value="1"/>
</dbReference>
<dbReference type="PANTHER" id="PTHR43178">
    <property type="entry name" value="DIHYDROLIPOAMIDE ACETYLTRANSFERASE COMPONENT OF PYRUVATE DEHYDROGENASE COMPLEX"/>
    <property type="match status" value="1"/>
</dbReference>
<evidence type="ECO:0000256" key="1">
    <source>
        <dbReference type="ARBA" id="ARBA00001938"/>
    </source>
</evidence>
<comment type="cofactor">
    <cofactor evidence="1 6">
        <name>(R)-lipoate</name>
        <dbReference type="ChEBI" id="CHEBI:83088"/>
    </cofactor>
</comment>
<evidence type="ECO:0000256" key="4">
    <source>
        <dbReference type="ARBA" id="ARBA00022823"/>
    </source>
</evidence>
<feature type="domain" description="Peripheral subunit-binding (PSBD)" evidence="9">
    <location>
        <begin position="375"/>
        <end position="412"/>
    </location>
</feature>
<feature type="region of interest" description="Disordered" evidence="7">
    <location>
        <begin position="310"/>
        <end position="373"/>
    </location>
</feature>
<sequence>MAHSVVMPELGESVTEGTITQWLKSVGDTVEVDEPLLEVSTDKVDTEIPSPVAGTILEIKAEEDDTVDVGAVIAIIGDEGESAPAAEESADSSEKAAETPDKPAEDAESEAPAASGDATDVEMPELGESVTEGTITQWLKSVGDTVEVDEPLLEVSTDKVDTEIPSPVAGTLIEILAEEDDTVDVGAVIARVGDGSAAASEKPAAKEEEKKEEPKAEEKKEEPKAEDKPAASGDATDVEMPELGESVTEGTITQWLKSVGDTVEVDEPLLEVSTDKVDTEIPSPVAGTLVEILAEEDDTVDVGAVIARVGDGSAAASEKPAAKEEKAEEKKEEPKAEEKKEEPKAEEKKPAASQSSEPKTSETSTKVNNGDNVPYVTPLVRKLAEKHGVDLSTVSGTGVGGRIRKQDVLAAAGEGEAPASSASASSSNPRARWSTKSVDPEKQELIGTTQKVNRIREITATKMVEALQISAQLTHVQEVDMTAIWDMRKQSKQAFIDKYEANLSFLPFIVKATVEALVSHPNVNASYNPETKEMTYHADVNVAIAVDTPRGLLTPVIHKAQELTLPEIAQKIAELADKARNNKLKPNDLTGATFTVTNIGSEGALLDTPILVPPQAGILGTAAITKRAVVVTEDGQDAIAIRQMCYLPFTYDHQVVDGADAGRFITTIKDRLETADFEADLDL</sequence>
<dbReference type="InterPro" id="IPR014276">
    <property type="entry name" value="2-oxoglutarate_DH_E2"/>
</dbReference>
<dbReference type="GO" id="GO:0016407">
    <property type="term" value="F:acetyltransferase activity"/>
    <property type="evidence" value="ECO:0007669"/>
    <property type="project" value="TreeGrafter"/>
</dbReference>
<dbReference type="SUPFAM" id="SSF51230">
    <property type="entry name" value="Single hybrid motif"/>
    <property type="match status" value="3"/>
</dbReference>
<dbReference type="CDD" id="cd06849">
    <property type="entry name" value="lipoyl_domain"/>
    <property type="match status" value="3"/>
</dbReference>
<dbReference type="InterPro" id="IPR001078">
    <property type="entry name" value="2-oxoacid_DH_actylTfrase"/>
</dbReference>
<organism evidence="10 11">
    <name type="scientific">Corynebacterium aurimucosum</name>
    <dbReference type="NCBI Taxonomy" id="169292"/>
    <lineage>
        <taxon>Bacteria</taxon>
        <taxon>Bacillati</taxon>
        <taxon>Actinomycetota</taxon>
        <taxon>Actinomycetes</taxon>
        <taxon>Mycobacteriales</taxon>
        <taxon>Corynebacteriaceae</taxon>
        <taxon>Corynebacterium</taxon>
    </lineage>
</organism>
<feature type="domain" description="Lipoyl-binding" evidence="8">
    <location>
        <begin position="118"/>
        <end position="193"/>
    </location>
</feature>
<name>A0A6I3K9Q5_9CORY</name>
<dbReference type="Proteomes" id="UP000432568">
    <property type="component" value="Unassembled WGS sequence"/>
</dbReference>
<dbReference type="PROSITE" id="PS51826">
    <property type="entry name" value="PSBD"/>
    <property type="match status" value="1"/>
</dbReference>
<keyword evidence="5 6" id="KW-0012">Acyltransferase</keyword>
<dbReference type="InterPro" id="IPR003016">
    <property type="entry name" value="2-oxoA_DH_lipoyl-BS"/>
</dbReference>
<feature type="compositionally biased region" description="Low complexity" evidence="7">
    <location>
        <begin position="351"/>
        <end position="366"/>
    </location>
</feature>
<dbReference type="InterPro" id="IPR050743">
    <property type="entry name" value="2-oxoacid_DH_E2_comp"/>
</dbReference>